<evidence type="ECO:0000256" key="5">
    <source>
        <dbReference type="PIRSR" id="PIRSR600183-50"/>
    </source>
</evidence>
<feature type="modified residue" description="N6-(pyridoxal phosphate)lysine" evidence="5">
    <location>
        <position position="54"/>
    </location>
</feature>
<dbReference type="GO" id="GO:0009089">
    <property type="term" value="P:lysine biosynthetic process via diaminopimelate"/>
    <property type="evidence" value="ECO:0007669"/>
    <property type="project" value="InterPro"/>
</dbReference>
<evidence type="ECO:0000256" key="6">
    <source>
        <dbReference type="RuleBase" id="RU003737"/>
    </source>
</evidence>
<dbReference type="AlphaFoldDB" id="A0A7I8DR06"/>
<dbReference type="FunFam" id="3.20.20.10:FF:000003">
    <property type="entry name" value="Diaminopimelate decarboxylase"/>
    <property type="match status" value="1"/>
</dbReference>
<keyword evidence="10" id="KW-1185">Reference proteome</keyword>
<reference evidence="9 10" key="1">
    <citation type="submission" date="2020-08" db="EMBL/GenBank/DDBJ databases">
        <title>Draft genome sequencing of an Anaerocolumna strain isolated from anoxic soil subjected to BSD treatment.</title>
        <authorList>
            <person name="Uek A."/>
            <person name="Tonouchi A."/>
        </authorList>
    </citation>
    <scope>NUCLEOTIDE SEQUENCE [LARGE SCALE GENOMIC DNA]</scope>
    <source>
        <strain evidence="9 10">CTTW</strain>
    </source>
</reference>
<evidence type="ECO:0000256" key="2">
    <source>
        <dbReference type="ARBA" id="ARBA00022793"/>
    </source>
</evidence>
<proteinExistence type="inferred from homology"/>
<comment type="similarity">
    <text evidence="6">Belongs to the Orn/Lys/Arg decarboxylase class-II family.</text>
</comment>
<evidence type="ECO:0000259" key="7">
    <source>
        <dbReference type="Pfam" id="PF00278"/>
    </source>
</evidence>
<sequence length="431" mass="48339">MKEFPLTLQGLKQLTDIYPTPFYLYDEKAIRSNIRSLKEAFSWNKGFKEYFAVKSTSNPYILEIFKEEGCGVDCASETELILADSCSFAGKDIMFTSNVTSVAEFKRALKLNAIINLDDISHIETLMVSADYSADAKSGLSGKLPDIVCLRLNPGGVITYENKNILDYDDYKFGLSVEQLIEGIRILKSCGITRFGLHSQFGCHRREADYFGENARVLFEKAAIIAKELGIQFEFINLAGGLGIPYHEEEAGADIKAVSQAIKTAYEDVLDPDSISPVPLYFELGIFMTGPYGYFVSTVLHKKETTKSFLGLDSSTNSFMSPSRYSNYHHITVPGKEKEPCDQLYTVTGSLCENRDRFASDRYLPAVNPGDILVFHDAGAYAYSHANNFNGKLRPTELLLRSDGTIEQIRRAETPRDYFSTLNYPLKTEYL</sequence>
<dbReference type="CDD" id="cd06828">
    <property type="entry name" value="PLPDE_III_DapDC"/>
    <property type="match status" value="1"/>
</dbReference>
<dbReference type="EMBL" id="AP023368">
    <property type="protein sequence ID" value="BCK00849.1"/>
    <property type="molecule type" value="Genomic_DNA"/>
</dbReference>
<reference evidence="9 10" key="2">
    <citation type="submission" date="2020-08" db="EMBL/GenBank/DDBJ databases">
        <authorList>
            <person name="Ueki A."/>
            <person name="Tonouchi A."/>
        </authorList>
    </citation>
    <scope>NUCLEOTIDE SEQUENCE [LARGE SCALE GENOMIC DNA]</scope>
    <source>
        <strain evidence="9 10">CTTW</strain>
    </source>
</reference>
<dbReference type="PRINTS" id="PR01179">
    <property type="entry name" value="ODADCRBXLASE"/>
</dbReference>
<evidence type="ECO:0000256" key="1">
    <source>
        <dbReference type="ARBA" id="ARBA00001933"/>
    </source>
</evidence>
<organism evidence="9 10">
    <name type="scientific">Anaerocolumna chitinilytica</name>
    <dbReference type="NCBI Taxonomy" id="1727145"/>
    <lineage>
        <taxon>Bacteria</taxon>
        <taxon>Bacillati</taxon>
        <taxon>Bacillota</taxon>
        <taxon>Clostridia</taxon>
        <taxon>Lachnospirales</taxon>
        <taxon>Lachnospiraceae</taxon>
        <taxon>Anaerocolumna</taxon>
    </lineage>
</organism>
<dbReference type="InterPro" id="IPR029066">
    <property type="entry name" value="PLP-binding_barrel"/>
</dbReference>
<dbReference type="InterPro" id="IPR002986">
    <property type="entry name" value="DAP_deCOOHase_LysA"/>
</dbReference>
<dbReference type="InterPro" id="IPR000183">
    <property type="entry name" value="Orn/DAP/Arg_de-COase"/>
</dbReference>
<dbReference type="Pfam" id="PF00278">
    <property type="entry name" value="Orn_DAP_Arg_deC"/>
    <property type="match status" value="1"/>
</dbReference>
<accession>A0A7I8DR06</accession>
<dbReference type="GO" id="GO:0008836">
    <property type="term" value="F:diaminopimelate decarboxylase activity"/>
    <property type="evidence" value="ECO:0007669"/>
    <property type="project" value="InterPro"/>
</dbReference>
<gene>
    <name evidence="9" type="primary">lysA_1</name>
    <name evidence="9" type="ORF">bsdcttw_38890</name>
</gene>
<dbReference type="Gene3D" id="2.40.37.10">
    <property type="entry name" value="Lyase, Ornithine Decarboxylase, Chain A, domain 1"/>
    <property type="match status" value="1"/>
</dbReference>
<dbReference type="KEGG" id="acht:bsdcttw_38890"/>
<keyword evidence="3 5" id="KW-0663">Pyridoxal phosphate</keyword>
<evidence type="ECO:0000259" key="8">
    <source>
        <dbReference type="Pfam" id="PF02784"/>
    </source>
</evidence>
<feature type="active site" description="Proton donor" evidence="5">
    <location>
        <position position="352"/>
    </location>
</feature>
<feature type="domain" description="Orn/DAP/Arg decarboxylase 2 C-terminal" evidence="7">
    <location>
        <begin position="22"/>
        <end position="379"/>
    </location>
</feature>
<dbReference type="InterPro" id="IPR022644">
    <property type="entry name" value="De-COase2_N"/>
</dbReference>
<evidence type="ECO:0000256" key="3">
    <source>
        <dbReference type="ARBA" id="ARBA00022898"/>
    </source>
</evidence>
<dbReference type="RefSeq" id="WP_185256480.1">
    <property type="nucleotide sequence ID" value="NZ_AP023368.1"/>
</dbReference>
<dbReference type="Pfam" id="PF02784">
    <property type="entry name" value="Orn_Arg_deC_N"/>
    <property type="match status" value="1"/>
</dbReference>
<dbReference type="Gene3D" id="3.20.20.10">
    <property type="entry name" value="Alanine racemase"/>
    <property type="match status" value="1"/>
</dbReference>
<dbReference type="SUPFAM" id="SSF50621">
    <property type="entry name" value="Alanine racemase C-terminal domain-like"/>
    <property type="match status" value="1"/>
</dbReference>
<dbReference type="SUPFAM" id="SSF51419">
    <property type="entry name" value="PLP-binding barrel"/>
    <property type="match status" value="1"/>
</dbReference>
<dbReference type="Proteomes" id="UP000515703">
    <property type="component" value="Chromosome"/>
</dbReference>
<name>A0A7I8DR06_9FIRM</name>
<dbReference type="PANTHER" id="PTHR43727:SF2">
    <property type="entry name" value="GROUP IV DECARBOXYLASE"/>
    <property type="match status" value="1"/>
</dbReference>
<dbReference type="InterPro" id="IPR022643">
    <property type="entry name" value="De-COase2_C"/>
</dbReference>
<evidence type="ECO:0000313" key="10">
    <source>
        <dbReference type="Proteomes" id="UP000515703"/>
    </source>
</evidence>
<keyword evidence="4" id="KW-0456">Lyase</keyword>
<evidence type="ECO:0000313" key="9">
    <source>
        <dbReference type="EMBL" id="BCK00849.1"/>
    </source>
</evidence>
<dbReference type="PRINTS" id="PR01181">
    <property type="entry name" value="DAPDCRBXLASE"/>
</dbReference>
<protein>
    <submittedName>
        <fullName evidence="9">Diaminopimelate decarboxylase</fullName>
    </submittedName>
</protein>
<dbReference type="PANTHER" id="PTHR43727">
    <property type="entry name" value="DIAMINOPIMELATE DECARBOXYLASE"/>
    <property type="match status" value="1"/>
</dbReference>
<keyword evidence="2" id="KW-0210">Decarboxylase</keyword>
<feature type="domain" description="Orn/DAP/Arg decarboxylase 2 N-terminal" evidence="8">
    <location>
        <begin position="29"/>
        <end position="288"/>
    </location>
</feature>
<evidence type="ECO:0000256" key="4">
    <source>
        <dbReference type="ARBA" id="ARBA00023239"/>
    </source>
</evidence>
<comment type="cofactor">
    <cofactor evidence="1 5">
        <name>pyridoxal 5'-phosphate</name>
        <dbReference type="ChEBI" id="CHEBI:597326"/>
    </cofactor>
</comment>
<dbReference type="InterPro" id="IPR009006">
    <property type="entry name" value="Ala_racemase/Decarboxylase_C"/>
</dbReference>